<reference evidence="1" key="1">
    <citation type="submission" date="2018-11" db="EMBL/GenBank/DDBJ databases">
        <authorList>
            <consortium name="Pathogen Informatics"/>
        </authorList>
    </citation>
    <scope>NUCLEOTIDE SEQUENCE</scope>
</reference>
<dbReference type="Proteomes" id="UP000784294">
    <property type="component" value="Unassembled WGS sequence"/>
</dbReference>
<proteinExistence type="predicted"/>
<evidence type="ECO:0000313" key="2">
    <source>
        <dbReference type="Proteomes" id="UP000784294"/>
    </source>
</evidence>
<comment type="caution">
    <text evidence="1">The sequence shown here is derived from an EMBL/GenBank/DDBJ whole genome shotgun (WGS) entry which is preliminary data.</text>
</comment>
<organism evidence="1 2">
    <name type="scientific">Protopolystoma xenopodis</name>
    <dbReference type="NCBI Taxonomy" id="117903"/>
    <lineage>
        <taxon>Eukaryota</taxon>
        <taxon>Metazoa</taxon>
        <taxon>Spiralia</taxon>
        <taxon>Lophotrochozoa</taxon>
        <taxon>Platyhelminthes</taxon>
        <taxon>Monogenea</taxon>
        <taxon>Polyopisthocotylea</taxon>
        <taxon>Polystomatidea</taxon>
        <taxon>Polystomatidae</taxon>
        <taxon>Protopolystoma</taxon>
    </lineage>
</organism>
<sequence>MPEDGFYQITELLACLCLLVPEPITAPLPGSRRTRPASTAPSLEFRGRLNLRHCVPAPVTGCSAPQLCRNTCVSRAWVTRVSGRRGTAICRVGGTYRHLASCYAFRSTVYAPFQWPHFASFSSLQVASL</sequence>
<accession>A0A448X6M6</accession>
<gene>
    <name evidence="1" type="ORF">PXEA_LOCUS22893</name>
</gene>
<keyword evidence="2" id="KW-1185">Reference proteome</keyword>
<name>A0A448X6M6_9PLAT</name>
<protein>
    <submittedName>
        <fullName evidence="1">Uncharacterized protein</fullName>
    </submittedName>
</protein>
<dbReference type="EMBL" id="CAAALY010103308">
    <property type="protein sequence ID" value="VEL29453.1"/>
    <property type="molecule type" value="Genomic_DNA"/>
</dbReference>
<evidence type="ECO:0000313" key="1">
    <source>
        <dbReference type="EMBL" id="VEL29453.1"/>
    </source>
</evidence>
<dbReference type="AlphaFoldDB" id="A0A448X6M6"/>